<comment type="subcellular location">
    <subcellularLocation>
        <location evidence="1">Cell membrane</location>
    </subcellularLocation>
</comment>
<evidence type="ECO:0000256" key="8">
    <source>
        <dbReference type="SAM" id="MobiDB-lite"/>
    </source>
</evidence>
<sequence>MAETESNQEFPALSEEAKTRKKAKKEKKKEKKLAKKKENSLRSMYRTASRNHVSFVAIGDRRANILIGTSTLIISVTFTVFLRKFDEPTIYLVPGLILIITCTATMILAMISTRPYNARGFYTMQEVLTQPVNLLFFENFYKMKVEDYEAAMDKLLESNLDLQHAMVRDLHGLGQSVARKYKFLRISYDVLMIGVILTVLSLLAAMIWKF</sequence>
<feature type="domain" description="Pycsar effector protein" evidence="10">
    <location>
        <begin position="44"/>
        <end position="204"/>
    </location>
</feature>
<evidence type="ECO:0000256" key="7">
    <source>
        <dbReference type="ARBA" id="ARBA00023136"/>
    </source>
</evidence>
<dbReference type="InterPro" id="IPR043760">
    <property type="entry name" value="PycTM_dom"/>
</dbReference>
<protein>
    <submittedName>
        <fullName evidence="11">Pycsar system effector family protein</fullName>
    </submittedName>
</protein>
<evidence type="ECO:0000256" key="3">
    <source>
        <dbReference type="ARBA" id="ARBA00022692"/>
    </source>
</evidence>
<keyword evidence="12" id="KW-1185">Reference proteome</keyword>
<keyword evidence="4" id="KW-0547">Nucleotide-binding</keyword>
<proteinExistence type="predicted"/>
<dbReference type="RefSeq" id="WP_378017499.1">
    <property type="nucleotide sequence ID" value="NZ_JBHSKT010000006.1"/>
</dbReference>
<dbReference type="Pfam" id="PF18967">
    <property type="entry name" value="PycTM"/>
    <property type="match status" value="1"/>
</dbReference>
<feature type="transmembrane region" description="Helical" evidence="9">
    <location>
        <begin position="63"/>
        <end position="83"/>
    </location>
</feature>
<evidence type="ECO:0000256" key="1">
    <source>
        <dbReference type="ARBA" id="ARBA00004236"/>
    </source>
</evidence>
<evidence type="ECO:0000313" key="12">
    <source>
        <dbReference type="Proteomes" id="UP001596161"/>
    </source>
</evidence>
<evidence type="ECO:0000256" key="4">
    <source>
        <dbReference type="ARBA" id="ARBA00022741"/>
    </source>
</evidence>
<gene>
    <name evidence="11" type="ORF">ACFPIB_10955</name>
</gene>
<feature type="transmembrane region" description="Helical" evidence="9">
    <location>
        <begin position="188"/>
        <end position="208"/>
    </location>
</feature>
<evidence type="ECO:0000313" key="11">
    <source>
        <dbReference type="EMBL" id="MFC5271132.1"/>
    </source>
</evidence>
<feature type="transmembrane region" description="Helical" evidence="9">
    <location>
        <begin position="89"/>
        <end position="111"/>
    </location>
</feature>
<evidence type="ECO:0000256" key="5">
    <source>
        <dbReference type="ARBA" id="ARBA00022989"/>
    </source>
</evidence>
<dbReference type="EMBL" id="JBHSKT010000006">
    <property type="protein sequence ID" value="MFC5271132.1"/>
    <property type="molecule type" value="Genomic_DNA"/>
</dbReference>
<keyword evidence="3 9" id="KW-0812">Transmembrane</keyword>
<keyword evidence="7 9" id="KW-0472">Membrane</keyword>
<organism evidence="11 12">
    <name type="scientific">Adhaeribacter terreus</name>
    <dbReference type="NCBI Taxonomy" id="529703"/>
    <lineage>
        <taxon>Bacteria</taxon>
        <taxon>Pseudomonadati</taxon>
        <taxon>Bacteroidota</taxon>
        <taxon>Cytophagia</taxon>
        <taxon>Cytophagales</taxon>
        <taxon>Hymenobacteraceae</taxon>
        <taxon>Adhaeribacter</taxon>
    </lineage>
</organism>
<evidence type="ECO:0000256" key="9">
    <source>
        <dbReference type="SAM" id="Phobius"/>
    </source>
</evidence>
<accession>A0ABW0EB94</accession>
<feature type="region of interest" description="Disordered" evidence="8">
    <location>
        <begin position="1"/>
        <end position="39"/>
    </location>
</feature>
<keyword evidence="6" id="KW-0051">Antiviral defense</keyword>
<comment type="caution">
    <text evidence="11">The sequence shown here is derived from an EMBL/GenBank/DDBJ whole genome shotgun (WGS) entry which is preliminary data.</text>
</comment>
<name>A0ABW0EB94_9BACT</name>
<keyword evidence="2" id="KW-1003">Cell membrane</keyword>
<reference evidence="12" key="1">
    <citation type="journal article" date="2019" name="Int. J. Syst. Evol. Microbiol.">
        <title>The Global Catalogue of Microorganisms (GCM) 10K type strain sequencing project: providing services to taxonomists for standard genome sequencing and annotation.</title>
        <authorList>
            <consortium name="The Broad Institute Genomics Platform"/>
            <consortium name="The Broad Institute Genome Sequencing Center for Infectious Disease"/>
            <person name="Wu L."/>
            <person name="Ma J."/>
        </authorList>
    </citation>
    <scope>NUCLEOTIDE SEQUENCE [LARGE SCALE GENOMIC DNA]</scope>
    <source>
        <strain evidence="12">KACC 12602</strain>
    </source>
</reference>
<evidence type="ECO:0000259" key="10">
    <source>
        <dbReference type="Pfam" id="PF18967"/>
    </source>
</evidence>
<evidence type="ECO:0000256" key="6">
    <source>
        <dbReference type="ARBA" id="ARBA00023118"/>
    </source>
</evidence>
<keyword evidence="5 9" id="KW-1133">Transmembrane helix</keyword>
<dbReference type="Proteomes" id="UP001596161">
    <property type="component" value="Unassembled WGS sequence"/>
</dbReference>
<evidence type="ECO:0000256" key="2">
    <source>
        <dbReference type="ARBA" id="ARBA00022475"/>
    </source>
</evidence>
<feature type="compositionally biased region" description="Basic residues" evidence="8">
    <location>
        <begin position="19"/>
        <end position="35"/>
    </location>
</feature>